<dbReference type="InterPro" id="IPR036388">
    <property type="entry name" value="WH-like_DNA-bd_sf"/>
</dbReference>
<protein>
    <submittedName>
        <fullName evidence="5">LuxR family transcriptional regulator</fullName>
    </submittedName>
</protein>
<dbReference type="InterPro" id="IPR000792">
    <property type="entry name" value="Tscrpt_reg_LuxR_C"/>
</dbReference>
<dbReference type="GO" id="GO:0006355">
    <property type="term" value="P:regulation of DNA-templated transcription"/>
    <property type="evidence" value="ECO:0007669"/>
    <property type="project" value="InterPro"/>
</dbReference>
<dbReference type="InterPro" id="IPR016032">
    <property type="entry name" value="Sig_transdc_resp-reg_C-effctor"/>
</dbReference>
<dbReference type="SUPFAM" id="SSF75516">
    <property type="entry name" value="Pheromone-binding domain of LuxR-like quorum-sensing transcription factors"/>
    <property type="match status" value="1"/>
</dbReference>
<evidence type="ECO:0000256" key="1">
    <source>
        <dbReference type="ARBA" id="ARBA00023015"/>
    </source>
</evidence>
<reference evidence="5 6" key="1">
    <citation type="submission" date="2016-10" db="EMBL/GenBank/DDBJ databases">
        <authorList>
            <person name="de Groot N.N."/>
        </authorList>
    </citation>
    <scope>NUCLEOTIDE SEQUENCE [LARGE SCALE GENOMIC DNA]</scope>
    <source>
        <strain evidence="5 6">ATCC 43154</strain>
    </source>
</reference>
<evidence type="ECO:0000256" key="3">
    <source>
        <dbReference type="ARBA" id="ARBA00023163"/>
    </source>
</evidence>
<keyword evidence="3" id="KW-0804">Transcription</keyword>
<gene>
    <name evidence="5" type="ORF">SAMN02982985_01347</name>
</gene>
<dbReference type="CDD" id="cd06170">
    <property type="entry name" value="LuxR_C_like"/>
    <property type="match status" value="1"/>
</dbReference>
<dbReference type="Pfam" id="PF00196">
    <property type="entry name" value="GerE"/>
    <property type="match status" value="1"/>
</dbReference>
<evidence type="ECO:0000256" key="2">
    <source>
        <dbReference type="ARBA" id="ARBA00023125"/>
    </source>
</evidence>
<dbReference type="InterPro" id="IPR036693">
    <property type="entry name" value="TF_LuxR_autoind-bd_dom_sf"/>
</dbReference>
<keyword evidence="6" id="KW-1185">Reference proteome</keyword>
<sequence>MHLHKTNNATWQELSMQALLSAGSETELFAVLSKTAEELGFQYCAYGMRMPLPLTNPKTVLLNNYSRAWQERYASQNYLAIDPTVSHGMSSVLPLVWSDDLFTSSRQFWEDARAHGLRVGWAQSSFDAKGVAGMLTLARSDDDLSAAEISANSLRMSWLAQAAHESLARLIAKRSNEQPVVLTAREVDVLRWTADGKTSGDVGQIMNISERTVNFHVNNAVEKLGAANKTAAVIKAALLRLL</sequence>
<name>A0A1I4K8C6_9BURK</name>
<dbReference type="InterPro" id="IPR005143">
    <property type="entry name" value="TF_LuxR_autoind-bd_dom"/>
</dbReference>
<dbReference type="PANTHER" id="PTHR44688">
    <property type="entry name" value="DNA-BINDING TRANSCRIPTIONAL ACTIVATOR DEVR_DOSR"/>
    <property type="match status" value="1"/>
</dbReference>
<evidence type="ECO:0000313" key="5">
    <source>
        <dbReference type="EMBL" id="SFL74831.1"/>
    </source>
</evidence>
<keyword evidence="1" id="KW-0805">Transcription regulation</keyword>
<dbReference type="Gene3D" id="3.30.450.80">
    <property type="entry name" value="Transcription factor LuxR-like, autoinducer-binding domain"/>
    <property type="match status" value="1"/>
</dbReference>
<dbReference type="PRINTS" id="PR00038">
    <property type="entry name" value="HTHLUXR"/>
</dbReference>
<dbReference type="Pfam" id="PF03472">
    <property type="entry name" value="Autoind_bind"/>
    <property type="match status" value="1"/>
</dbReference>
<dbReference type="PANTHER" id="PTHR44688:SF16">
    <property type="entry name" value="DNA-BINDING TRANSCRIPTIONAL ACTIVATOR DEVR_DOSR"/>
    <property type="match status" value="1"/>
</dbReference>
<dbReference type="RefSeq" id="WP_245774133.1">
    <property type="nucleotide sequence ID" value="NZ_FOTW01000007.1"/>
</dbReference>
<feature type="domain" description="HTH luxR-type" evidence="4">
    <location>
        <begin position="175"/>
        <end position="240"/>
    </location>
</feature>
<organism evidence="5 6">
    <name type="scientific">Rugamonas rubra</name>
    <dbReference type="NCBI Taxonomy" id="758825"/>
    <lineage>
        <taxon>Bacteria</taxon>
        <taxon>Pseudomonadati</taxon>
        <taxon>Pseudomonadota</taxon>
        <taxon>Betaproteobacteria</taxon>
        <taxon>Burkholderiales</taxon>
        <taxon>Oxalobacteraceae</taxon>
        <taxon>Telluria group</taxon>
        <taxon>Rugamonas</taxon>
    </lineage>
</organism>
<dbReference type="STRING" id="758825.SAMN02982985_01347"/>
<dbReference type="SMART" id="SM00421">
    <property type="entry name" value="HTH_LUXR"/>
    <property type="match status" value="1"/>
</dbReference>
<dbReference type="Proteomes" id="UP000199470">
    <property type="component" value="Unassembled WGS sequence"/>
</dbReference>
<dbReference type="GO" id="GO:0003677">
    <property type="term" value="F:DNA binding"/>
    <property type="evidence" value="ECO:0007669"/>
    <property type="project" value="UniProtKB-KW"/>
</dbReference>
<proteinExistence type="predicted"/>
<dbReference type="SUPFAM" id="SSF46894">
    <property type="entry name" value="C-terminal effector domain of the bipartite response regulators"/>
    <property type="match status" value="1"/>
</dbReference>
<dbReference type="PROSITE" id="PS50043">
    <property type="entry name" value="HTH_LUXR_2"/>
    <property type="match status" value="1"/>
</dbReference>
<evidence type="ECO:0000259" key="4">
    <source>
        <dbReference type="PROSITE" id="PS50043"/>
    </source>
</evidence>
<dbReference type="PROSITE" id="PS00622">
    <property type="entry name" value="HTH_LUXR_1"/>
    <property type="match status" value="1"/>
</dbReference>
<accession>A0A1I4K8C6</accession>
<evidence type="ECO:0000313" key="6">
    <source>
        <dbReference type="Proteomes" id="UP000199470"/>
    </source>
</evidence>
<keyword evidence="2" id="KW-0238">DNA-binding</keyword>
<dbReference type="AlphaFoldDB" id="A0A1I4K8C6"/>
<dbReference type="Gene3D" id="1.10.10.10">
    <property type="entry name" value="Winged helix-like DNA-binding domain superfamily/Winged helix DNA-binding domain"/>
    <property type="match status" value="1"/>
</dbReference>
<dbReference type="EMBL" id="FOTW01000007">
    <property type="protein sequence ID" value="SFL74831.1"/>
    <property type="molecule type" value="Genomic_DNA"/>
</dbReference>